<evidence type="ECO:0000313" key="3">
    <source>
        <dbReference type="Proteomes" id="UP000316095"/>
    </source>
</evidence>
<evidence type="ECO:0000256" key="1">
    <source>
        <dbReference type="SAM" id="Phobius"/>
    </source>
</evidence>
<proteinExistence type="predicted"/>
<reference evidence="2 3" key="1">
    <citation type="submission" date="2019-02" db="EMBL/GenBank/DDBJ databases">
        <title>Deep-cultivation of Planctomycetes and their phenomic and genomic characterization uncovers novel biology.</title>
        <authorList>
            <person name="Wiegand S."/>
            <person name="Jogler M."/>
            <person name="Boedeker C."/>
            <person name="Pinto D."/>
            <person name="Vollmers J."/>
            <person name="Rivas-Marin E."/>
            <person name="Kohn T."/>
            <person name="Peeters S.H."/>
            <person name="Heuer A."/>
            <person name="Rast P."/>
            <person name="Oberbeckmann S."/>
            <person name="Bunk B."/>
            <person name="Jeske O."/>
            <person name="Meyerdierks A."/>
            <person name="Storesund J.E."/>
            <person name="Kallscheuer N."/>
            <person name="Luecker S."/>
            <person name="Lage O.M."/>
            <person name="Pohl T."/>
            <person name="Merkel B.J."/>
            <person name="Hornburger P."/>
            <person name="Mueller R.-W."/>
            <person name="Bruemmer F."/>
            <person name="Labrenz M."/>
            <person name="Spormann A.M."/>
            <person name="Op Den Camp H."/>
            <person name="Overmann J."/>
            <person name="Amann R."/>
            <person name="Jetten M.S.M."/>
            <person name="Mascher T."/>
            <person name="Medema M.H."/>
            <person name="Devos D.P."/>
            <person name="Kaster A.-K."/>
            <person name="Ovreas L."/>
            <person name="Rohde M."/>
            <person name="Galperin M.Y."/>
            <person name="Jogler C."/>
        </authorList>
    </citation>
    <scope>NUCLEOTIDE SEQUENCE [LARGE SCALE GENOMIC DNA]</scope>
    <source>
        <strain evidence="2 3">Pan54</strain>
    </source>
</reference>
<evidence type="ECO:0000313" key="2">
    <source>
        <dbReference type="EMBL" id="TWT61894.1"/>
    </source>
</evidence>
<keyword evidence="3" id="KW-1185">Reference proteome</keyword>
<gene>
    <name evidence="2" type="ORF">Pan54_26310</name>
</gene>
<keyword evidence="1" id="KW-0812">Transmembrane</keyword>
<dbReference type="RefSeq" id="WP_146503826.1">
    <property type="nucleotide sequence ID" value="NZ_SJPG01000001.1"/>
</dbReference>
<accession>A0A5C5XGH0</accession>
<keyword evidence="1" id="KW-1133">Transmembrane helix</keyword>
<feature type="transmembrane region" description="Helical" evidence="1">
    <location>
        <begin position="9"/>
        <end position="27"/>
    </location>
</feature>
<dbReference type="OrthoDB" id="213867at2"/>
<sequence length="167" mass="18149">MGKSESSRMAWFVCGVMGGLMISYFWPSEVAMANTDRDSDAKFAIVTVPVGLTAGDAVFVLDFLTGRLYGASINPQTAKFTQGYMHNVLPDFGLSPDIRPRFVMTSGMLNISVQGSRKQPATGGVYIAELNSGRVLAYAFPYSMSPRANAPEPLTIVDGFQFRQTVE</sequence>
<feature type="transmembrane region" description="Helical" evidence="1">
    <location>
        <begin position="43"/>
        <end position="64"/>
    </location>
</feature>
<keyword evidence="1" id="KW-0472">Membrane</keyword>
<organism evidence="2 3">
    <name type="scientific">Rubinisphaera italica</name>
    <dbReference type="NCBI Taxonomy" id="2527969"/>
    <lineage>
        <taxon>Bacteria</taxon>
        <taxon>Pseudomonadati</taxon>
        <taxon>Planctomycetota</taxon>
        <taxon>Planctomycetia</taxon>
        <taxon>Planctomycetales</taxon>
        <taxon>Planctomycetaceae</taxon>
        <taxon>Rubinisphaera</taxon>
    </lineage>
</organism>
<comment type="caution">
    <text evidence="2">The sequence shown here is derived from an EMBL/GenBank/DDBJ whole genome shotgun (WGS) entry which is preliminary data.</text>
</comment>
<protein>
    <submittedName>
        <fullName evidence="2">Uncharacterized protein</fullName>
    </submittedName>
</protein>
<name>A0A5C5XGH0_9PLAN</name>
<dbReference type="Proteomes" id="UP000316095">
    <property type="component" value="Unassembled WGS sequence"/>
</dbReference>
<dbReference type="AlphaFoldDB" id="A0A5C5XGH0"/>
<dbReference type="EMBL" id="SJPG01000001">
    <property type="protein sequence ID" value="TWT61894.1"/>
    <property type="molecule type" value="Genomic_DNA"/>
</dbReference>